<organism evidence="1 2">
    <name type="scientific">Komagataeibacter rhaeticus</name>
    <dbReference type="NCBI Taxonomy" id="215221"/>
    <lineage>
        <taxon>Bacteria</taxon>
        <taxon>Pseudomonadati</taxon>
        <taxon>Pseudomonadota</taxon>
        <taxon>Alphaproteobacteria</taxon>
        <taxon>Acetobacterales</taxon>
        <taxon>Acetobacteraceae</taxon>
        <taxon>Komagataeibacter</taxon>
    </lineage>
</organism>
<dbReference type="EMBL" id="CP050139">
    <property type="protein sequence ID" value="QIP35313.1"/>
    <property type="molecule type" value="Genomic_DNA"/>
</dbReference>
<dbReference type="GeneID" id="85021977"/>
<dbReference type="KEGG" id="kre:GWK63_07410"/>
<keyword evidence="2" id="KW-1185">Reference proteome</keyword>
<proteinExistence type="predicted"/>
<name>A0A181CAG7_9PROT</name>
<reference evidence="1 2" key="1">
    <citation type="submission" date="2020-03" db="EMBL/GenBank/DDBJ databases">
        <title>Isolation of cellulose-producing strains, genome characterization and application of the synthesized cellulose films as an economical and sustainable material for piezoelectric sensor construction.</title>
        <authorList>
            <person name="Mangayil R.K."/>
        </authorList>
    </citation>
    <scope>NUCLEOTIDE SEQUENCE [LARGE SCALE GENOMIC DNA]</scope>
    <source>
        <strain evidence="1 2">ENS 9a1a</strain>
    </source>
</reference>
<gene>
    <name evidence="1" type="ORF">GWK63_07410</name>
</gene>
<protein>
    <submittedName>
        <fullName evidence="1">Uncharacterized protein</fullName>
    </submittedName>
</protein>
<dbReference type="RefSeq" id="WP_051672135.1">
    <property type="nucleotide sequence ID" value="NZ_CP050139.1"/>
</dbReference>
<sequence>MNRRRAPLPILPLPSLPVPALPMPALPMLVLLVPVLLVPGGCTDALMARNLPPQQDCARRGGAWQVTDQGHTGLCRLPPGSRVAGWVVG</sequence>
<accession>A0A181CAG7</accession>
<dbReference type="Proteomes" id="UP000502533">
    <property type="component" value="Chromosome"/>
</dbReference>
<evidence type="ECO:0000313" key="2">
    <source>
        <dbReference type="Proteomes" id="UP000502533"/>
    </source>
</evidence>
<evidence type="ECO:0000313" key="1">
    <source>
        <dbReference type="EMBL" id="QIP35313.1"/>
    </source>
</evidence>
<dbReference type="AlphaFoldDB" id="A0A181CAG7"/>